<dbReference type="InterPro" id="IPR036388">
    <property type="entry name" value="WH-like_DNA-bd_sf"/>
</dbReference>
<evidence type="ECO:0000259" key="1">
    <source>
        <dbReference type="Pfam" id="PF09524"/>
    </source>
</evidence>
<organism evidence="2 3">
    <name type="scientific">Anaerococcus prevotii ACS-065-V-Col13</name>
    <dbReference type="NCBI Taxonomy" id="879305"/>
    <lineage>
        <taxon>Bacteria</taxon>
        <taxon>Bacillati</taxon>
        <taxon>Bacillota</taxon>
        <taxon>Tissierellia</taxon>
        <taxon>Tissierellales</taxon>
        <taxon>Peptoniphilaceae</taxon>
        <taxon>Anaerococcus</taxon>
    </lineage>
</organism>
<evidence type="ECO:0000313" key="3">
    <source>
        <dbReference type="Proteomes" id="UP000005286"/>
    </source>
</evidence>
<comment type="caution">
    <text evidence="2">The sequence shown here is derived from an EMBL/GenBank/DDBJ whole genome shotgun (WGS) entry which is preliminary data.</text>
</comment>
<dbReference type="AlphaFoldDB" id="F0GU38"/>
<dbReference type="Pfam" id="PF13730">
    <property type="entry name" value="HTH_36"/>
    <property type="match status" value="1"/>
</dbReference>
<gene>
    <name evidence="2" type="ORF">HMPREF9290_1257</name>
</gene>
<proteinExistence type="predicted"/>
<dbReference type="NCBIfam" id="TIGR02220">
    <property type="entry name" value="phg_TIGR02220"/>
    <property type="match status" value="1"/>
</dbReference>
<dbReference type="STRING" id="879305.HMPREF9290_1257"/>
<accession>F0GU38</accession>
<feature type="domain" description="Phage conserved hypothetical protein C-terminal" evidence="1">
    <location>
        <begin position="197"/>
        <end position="269"/>
    </location>
</feature>
<dbReference type="RefSeq" id="WP_004834446.1">
    <property type="nucleotide sequence ID" value="NZ_AEXM01000012.1"/>
</dbReference>
<dbReference type="Gene3D" id="1.10.10.10">
    <property type="entry name" value="Winged helix-like DNA-binding domain superfamily/Winged helix DNA-binding domain"/>
    <property type="match status" value="1"/>
</dbReference>
<name>F0GU38_9FIRM</name>
<dbReference type="eggNOG" id="COG1802">
    <property type="taxonomic scope" value="Bacteria"/>
</dbReference>
<keyword evidence="3" id="KW-1185">Reference proteome</keyword>
<dbReference type="Pfam" id="PF09524">
    <property type="entry name" value="Phg_2220_C"/>
    <property type="match status" value="1"/>
</dbReference>
<evidence type="ECO:0000313" key="2">
    <source>
        <dbReference type="EMBL" id="EGC82548.1"/>
    </source>
</evidence>
<dbReference type="PATRIC" id="fig|879305.3.peg.318"/>
<dbReference type="InterPro" id="IPR011741">
    <property type="entry name" value="Phg_2220_C"/>
</dbReference>
<dbReference type="Proteomes" id="UP000005286">
    <property type="component" value="Unassembled WGS sequence"/>
</dbReference>
<protein>
    <submittedName>
        <fullName evidence="2">Conserved domain protein</fullName>
    </submittedName>
</protein>
<sequence>MNEKEKDLKTNEKVEEDKEKDYFYIIPKNVFEDRRLTPSQVMVFAEISQLSRKKGYCYASNTYLSEKMNMGRMTIIRAISKLKELRYIETENIYEENSQEVKLRKILLDSGTKMKQGGTKTIQGVVSKCNKGGIKMEPVRNISNKNINNKNNIYSRVGNEFEKRQVKENENKDIDINKNINDLGDEKQEKDNFVADVISYLNNKAGKNFRASSQKTKRLIKARRNEKYNLDDFKKVIDVKTGQWKNNPQMNKFLRPETLFSNKFESYLQEYTPLAGSERTEESKRKLFEMLEERMSNARNN</sequence>
<reference evidence="2 3" key="1">
    <citation type="submission" date="2011-01" db="EMBL/GenBank/DDBJ databases">
        <authorList>
            <person name="Durkin A.S."/>
            <person name="Madupu R."/>
            <person name="Torralba M."/>
            <person name="Gillis M."/>
            <person name="Methe B."/>
            <person name="Sutton G."/>
            <person name="Nelson K.E."/>
        </authorList>
    </citation>
    <scope>NUCLEOTIDE SEQUENCE [LARGE SCALE GENOMIC DNA]</scope>
    <source>
        <strain evidence="2 3">ACS-065-V-Col13</strain>
    </source>
</reference>
<dbReference type="EMBL" id="AEXM01000012">
    <property type="protein sequence ID" value="EGC82548.1"/>
    <property type="molecule type" value="Genomic_DNA"/>
</dbReference>